<keyword evidence="5" id="KW-1185">Reference proteome</keyword>
<protein>
    <submittedName>
        <fullName evidence="4">D-alanyl-D-alanine carboxypeptidase</fullName>
    </submittedName>
</protein>
<keyword evidence="4" id="KW-0378">Hydrolase</keyword>
<dbReference type="Pfam" id="PF00144">
    <property type="entry name" value="Beta-lactamase"/>
    <property type="match status" value="1"/>
</dbReference>
<feature type="chain" id="PRO_5045709829" evidence="2">
    <location>
        <begin position="44"/>
        <end position="409"/>
    </location>
</feature>
<feature type="signal peptide" evidence="2">
    <location>
        <begin position="1"/>
        <end position="43"/>
    </location>
</feature>
<dbReference type="Proteomes" id="UP001291653">
    <property type="component" value="Unassembled WGS sequence"/>
</dbReference>
<dbReference type="InterPro" id="IPR001466">
    <property type="entry name" value="Beta-lactam-related"/>
</dbReference>
<reference evidence="4 5" key="1">
    <citation type="submission" date="2022-10" db="EMBL/GenBank/DDBJ databases">
        <title>Draft genome sequence of Streptomyces sp. YSPA8.</title>
        <authorList>
            <person name="Moriuchi R."/>
            <person name="Dohra H."/>
            <person name="Yamamura H."/>
            <person name="Kodani S."/>
        </authorList>
    </citation>
    <scope>NUCLEOTIDE SEQUENCE [LARGE SCALE GENOMIC DNA]</scope>
    <source>
        <strain evidence="4 5">YSPA8</strain>
    </source>
</reference>
<gene>
    <name evidence="4" type="ORF">SYYSPA8_35795</name>
</gene>
<comment type="caution">
    <text evidence="4">The sequence shown here is derived from an EMBL/GenBank/DDBJ whole genome shotgun (WGS) entry which is preliminary data.</text>
</comment>
<feature type="domain" description="Beta-lactamase-related" evidence="3">
    <location>
        <begin position="57"/>
        <end position="361"/>
    </location>
</feature>
<dbReference type="InterPro" id="IPR012338">
    <property type="entry name" value="Beta-lactam/transpept-like"/>
</dbReference>
<dbReference type="RefSeq" id="WP_323451707.1">
    <property type="nucleotide sequence ID" value="NZ_BSBI01000023.1"/>
</dbReference>
<dbReference type="Gene3D" id="3.40.710.10">
    <property type="entry name" value="DD-peptidase/beta-lactamase superfamily"/>
    <property type="match status" value="1"/>
</dbReference>
<dbReference type="SUPFAM" id="SSF56601">
    <property type="entry name" value="beta-lactamase/transpeptidase-like"/>
    <property type="match status" value="1"/>
</dbReference>
<keyword evidence="4" id="KW-0645">Protease</keyword>
<keyword evidence="2" id="KW-0732">Signal</keyword>
<organism evidence="4 5">
    <name type="scientific">Streptomyces yaizuensis</name>
    <dbReference type="NCBI Taxonomy" id="2989713"/>
    <lineage>
        <taxon>Bacteria</taxon>
        <taxon>Bacillati</taxon>
        <taxon>Actinomycetota</taxon>
        <taxon>Actinomycetes</taxon>
        <taxon>Kitasatosporales</taxon>
        <taxon>Streptomycetaceae</taxon>
        <taxon>Streptomyces</taxon>
    </lineage>
</organism>
<feature type="compositionally biased region" description="Basic and acidic residues" evidence="1">
    <location>
        <begin position="88"/>
        <end position="98"/>
    </location>
</feature>
<evidence type="ECO:0000313" key="5">
    <source>
        <dbReference type="Proteomes" id="UP001291653"/>
    </source>
</evidence>
<sequence>MSTYTDAGRAAARRTGRPRLRATAVGVAALAVTAGVFTAPAQAAPAPDAPTRPATQRAMDAIVAAGIPGVTAQARDRHGAWNGASGIGDRRTGKPRGTHDHFRIASITKTFVATVMLQLAAEGRLDLDDSVDKHLPGLVRGNGHDGRKITVRQLLNHTSGVYDFLEDPAYRQKYLMEKGFLKHRYDYRPPQIAIDTALAHAPYFQPGAEYRYSNTNYILAALVMEKVTGNRYEDEVHRRIVKPLKLRGTSAPGNSSAMPKRSSRAYSTLTEDGSGTIRDVTLQNASQSWAEGDMISTSDDLNRFYRALLRGKLLPDKQLKEMKALTPQSDDGTSGYGLGLGKETTSCGTEIWGHTGGWIGSMSASFTTEDGRRQLTFNLNGDWSGQGFKELLDSGFCGTGAAAKGRKAA</sequence>
<dbReference type="EMBL" id="BSBI01000023">
    <property type="protein sequence ID" value="GLF99778.1"/>
    <property type="molecule type" value="Genomic_DNA"/>
</dbReference>
<evidence type="ECO:0000313" key="4">
    <source>
        <dbReference type="EMBL" id="GLF99778.1"/>
    </source>
</evidence>
<proteinExistence type="predicted"/>
<dbReference type="PANTHER" id="PTHR46825">
    <property type="entry name" value="D-ALANYL-D-ALANINE-CARBOXYPEPTIDASE/ENDOPEPTIDASE AMPH"/>
    <property type="match status" value="1"/>
</dbReference>
<feature type="region of interest" description="Disordered" evidence="1">
    <location>
        <begin position="247"/>
        <end position="271"/>
    </location>
</feature>
<dbReference type="InterPro" id="IPR050491">
    <property type="entry name" value="AmpC-like"/>
</dbReference>
<keyword evidence="4" id="KW-0121">Carboxypeptidase</keyword>
<feature type="region of interest" description="Disordered" evidence="1">
    <location>
        <begin position="79"/>
        <end position="98"/>
    </location>
</feature>
<dbReference type="GO" id="GO:0004180">
    <property type="term" value="F:carboxypeptidase activity"/>
    <property type="evidence" value="ECO:0007669"/>
    <property type="project" value="UniProtKB-KW"/>
</dbReference>
<name>A0ABQ5PB08_9ACTN</name>
<evidence type="ECO:0000259" key="3">
    <source>
        <dbReference type="Pfam" id="PF00144"/>
    </source>
</evidence>
<accession>A0ABQ5PB08</accession>
<evidence type="ECO:0000256" key="2">
    <source>
        <dbReference type="SAM" id="SignalP"/>
    </source>
</evidence>
<evidence type="ECO:0000256" key="1">
    <source>
        <dbReference type="SAM" id="MobiDB-lite"/>
    </source>
</evidence>
<dbReference type="PANTHER" id="PTHR46825:SF7">
    <property type="entry name" value="D-ALANYL-D-ALANINE CARBOXYPEPTIDASE"/>
    <property type="match status" value="1"/>
</dbReference>